<sequence length="512" mass="56521">MDYIWKFKVSPSPPAARYNELFGGKHVEGDDVWITEGDLKVLKHIPGVPAAYSAEERAGLVLYVRGVPFGIKSSVFRDIFMPFGRVIKSPVLISVGSQETFRWVVMKHADDAQDAKRALHGSTHESGSQLFISMGLKPGVVFGLLGKELPKGIRLSPESPIQNGINGHRHPSPPDLQSSKLLLPPIPRVAVPAVARPTARSTAQQPIGPPSHEATTTSSIPEIADSKEITKHSSEDAADKGKSSAIKIAAEQITTHTSSWANIASASDPDTRIIDLHPEHKSSNAAPRLNPTGRIPKVVNVMEEPVEEQQRLIFLLNLPNNIGLQEITNAVNEGPLVRIQFGFDNDNQARFVGIIFQYATHANEFYNVLMKERERSRPERFRFIVDVVRGEPLAADDIIRSMNDHPWATRRLTIVKGKFFFMFGERQLTDLCCKIAGQDNVQLVWLYNGGNATVVFADVESAIKVKKVLDKRANASHNGAQCAESIVWKGLQTTFSKDPCIHPLDLKTAIHD</sequence>
<dbReference type="Pfam" id="PF00076">
    <property type="entry name" value="RRM_1"/>
    <property type="match status" value="1"/>
</dbReference>
<evidence type="ECO:0000256" key="2">
    <source>
        <dbReference type="SAM" id="MobiDB-lite"/>
    </source>
</evidence>
<dbReference type="Proteomes" id="UP000664132">
    <property type="component" value="Unassembled WGS sequence"/>
</dbReference>
<feature type="domain" description="RRM" evidence="3">
    <location>
        <begin position="60"/>
        <end position="137"/>
    </location>
</feature>
<dbReference type="OrthoDB" id="77405at2759"/>
<dbReference type="EMBL" id="JAFJYH010000409">
    <property type="protein sequence ID" value="KAG4412107.1"/>
    <property type="molecule type" value="Genomic_DNA"/>
</dbReference>
<accession>A0A8H7W1X6</accession>
<organism evidence="4 5">
    <name type="scientific">Cadophora malorum</name>
    <dbReference type="NCBI Taxonomy" id="108018"/>
    <lineage>
        <taxon>Eukaryota</taxon>
        <taxon>Fungi</taxon>
        <taxon>Dikarya</taxon>
        <taxon>Ascomycota</taxon>
        <taxon>Pezizomycotina</taxon>
        <taxon>Leotiomycetes</taxon>
        <taxon>Helotiales</taxon>
        <taxon>Ploettnerulaceae</taxon>
        <taxon>Cadophora</taxon>
    </lineage>
</organism>
<dbReference type="GO" id="GO:0003723">
    <property type="term" value="F:RNA binding"/>
    <property type="evidence" value="ECO:0007669"/>
    <property type="project" value="UniProtKB-UniRule"/>
</dbReference>
<dbReference type="Gene3D" id="3.30.70.330">
    <property type="match status" value="1"/>
</dbReference>
<feature type="compositionally biased region" description="Basic and acidic residues" evidence="2">
    <location>
        <begin position="224"/>
        <end position="242"/>
    </location>
</feature>
<evidence type="ECO:0000313" key="4">
    <source>
        <dbReference type="EMBL" id="KAG4412107.1"/>
    </source>
</evidence>
<name>A0A8H7W1X6_9HELO</name>
<dbReference type="InterPro" id="IPR012677">
    <property type="entry name" value="Nucleotide-bd_a/b_plait_sf"/>
</dbReference>
<keyword evidence="1" id="KW-0694">RNA-binding</keyword>
<dbReference type="AlphaFoldDB" id="A0A8H7W1X6"/>
<reference evidence="4" key="1">
    <citation type="submission" date="2021-02" db="EMBL/GenBank/DDBJ databases">
        <title>Genome sequence Cadophora malorum strain M34.</title>
        <authorList>
            <person name="Stefanovic E."/>
            <person name="Vu D."/>
            <person name="Scully C."/>
            <person name="Dijksterhuis J."/>
            <person name="Roader J."/>
            <person name="Houbraken J."/>
        </authorList>
    </citation>
    <scope>NUCLEOTIDE SEQUENCE</scope>
    <source>
        <strain evidence="4">M34</strain>
    </source>
</reference>
<evidence type="ECO:0000313" key="5">
    <source>
        <dbReference type="Proteomes" id="UP000664132"/>
    </source>
</evidence>
<dbReference type="PROSITE" id="PS50102">
    <property type="entry name" value="RRM"/>
    <property type="match status" value="1"/>
</dbReference>
<comment type="caution">
    <text evidence="4">The sequence shown here is derived from an EMBL/GenBank/DDBJ whole genome shotgun (WGS) entry which is preliminary data.</text>
</comment>
<gene>
    <name evidence="4" type="ORF">IFR04_014756</name>
</gene>
<proteinExistence type="predicted"/>
<keyword evidence="5" id="KW-1185">Reference proteome</keyword>
<dbReference type="SUPFAM" id="SSF54928">
    <property type="entry name" value="RNA-binding domain, RBD"/>
    <property type="match status" value="1"/>
</dbReference>
<evidence type="ECO:0000259" key="3">
    <source>
        <dbReference type="PROSITE" id="PS50102"/>
    </source>
</evidence>
<feature type="region of interest" description="Disordered" evidence="2">
    <location>
        <begin position="195"/>
        <end position="243"/>
    </location>
</feature>
<dbReference type="InterPro" id="IPR000504">
    <property type="entry name" value="RRM_dom"/>
</dbReference>
<protein>
    <recommendedName>
        <fullName evidence="3">RRM domain-containing protein</fullName>
    </recommendedName>
</protein>
<evidence type="ECO:0000256" key="1">
    <source>
        <dbReference type="PROSITE-ProRule" id="PRU00176"/>
    </source>
</evidence>
<dbReference type="SMART" id="SM00360">
    <property type="entry name" value="RRM"/>
    <property type="match status" value="1"/>
</dbReference>
<dbReference type="InterPro" id="IPR035979">
    <property type="entry name" value="RBD_domain_sf"/>
</dbReference>